<dbReference type="AlphaFoldDB" id="A0A450WEX4"/>
<evidence type="ECO:0000313" key="1">
    <source>
        <dbReference type="EMBL" id="VFK15580.1"/>
    </source>
</evidence>
<dbReference type="EMBL" id="CAADFM010000128">
    <property type="protein sequence ID" value="VFK15580.1"/>
    <property type="molecule type" value="Genomic_DNA"/>
</dbReference>
<proteinExistence type="predicted"/>
<reference evidence="1" key="1">
    <citation type="submission" date="2019-02" db="EMBL/GenBank/DDBJ databases">
        <authorList>
            <person name="Gruber-Vodicka R. H."/>
            <person name="Seah K. B. B."/>
        </authorList>
    </citation>
    <scope>NUCLEOTIDE SEQUENCE</scope>
    <source>
        <strain evidence="1">BECK_S312</strain>
        <strain evidence="2">BECK_S426</strain>
    </source>
</reference>
<sequence>MFDDLRKIVFQIMSNDEDKELLEKTLDNLKSAYKFLVNIGGKERRKTIKDQTFDDPRFNAVVAELSNPVFNIASSISQKHLNAEYLERDERLWFDNIEKIYKGEFGREKLYFYRPNGSSCFVNLTLFKNVNLRTHLLLYDTIYCVLPLEKGKEKYEIEKGGMEWFLKDQKLSRDDLLYLVERDRLKFINLQPESRLDFGFLNEVHATNPSAVISRRAIAALCAIDLVELNRSYPFSDPAIQPMLKPLTDELSRLTNRPAETIAQFLLWPKSALRTSFVTLNRAGPMGIASYGINNPIEKSIVHDKKEELDFGFEFSMHSDTIHVAHALDATYFPFYVEQGNYTDYPYMLMMGELLNSYRSMDYKSLAESVHVQERRKTGNPTMDLISIFEINDYMPIREFEGPVSSSIVRDGLCSLFSELSALDESDRNAKIAEYNLSIEDFMGKKSRERAWLNLAKDTAGLWVPFLGTGERLFNLSKDKSRNKFPAIRDLSEYMEKRLLDRSPGPPITLLSKINRVARLRKRYN</sequence>
<protein>
    <submittedName>
        <fullName evidence="1">Uncharacterized protein</fullName>
    </submittedName>
</protein>
<name>A0A450WEX4_9GAMM</name>
<evidence type="ECO:0000313" key="2">
    <source>
        <dbReference type="EMBL" id="VFK30906.1"/>
    </source>
</evidence>
<accession>A0A450WEX4</accession>
<gene>
    <name evidence="1" type="ORF">BECKLPF1236A_GA0070988_101281</name>
    <name evidence="2" type="ORF">BECKLPF1236C_GA0070990_101239</name>
</gene>
<dbReference type="EMBL" id="CAADFP010000123">
    <property type="protein sequence ID" value="VFK30906.1"/>
    <property type="molecule type" value="Genomic_DNA"/>
</dbReference>
<organism evidence="1">
    <name type="scientific">Candidatus Kentrum sp. LPFa</name>
    <dbReference type="NCBI Taxonomy" id="2126335"/>
    <lineage>
        <taxon>Bacteria</taxon>
        <taxon>Pseudomonadati</taxon>
        <taxon>Pseudomonadota</taxon>
        <taxon>Gammaproteobacteria</taxon>
        <taxon>Candidatus Kentrum</taxon>
    </lineage>
</organism>